<evidence type="ECO:0000313" key="2">
    <source>
        <dbReference type="EMBL" id="AGF79219.1"/>
    </source>
</evidence>
<keyword evidence="1" id="KW-0732">Signal</keyword>
<dbReference type="OrthoDB" id="5422241at2"/>
<dbReference type="GO" id="GO:0030288">
    <property type="term" value="C:outer membrane-bounded periplasmic space"/>
    <property type="evidence" value="ECO:0007669"/>
    <property type="project" value="InterPro"/>
</dbReference>
<feature type="signal peptide" evidence="1">
    <location>
        <begin position="1"/>
        <end position="22"/>
    </location>
</feature>
<dbReference type="KEGG" id="dsf:UWK_02683"/>
<name>M1NHZ9_DESSD</name>
<proteinExistence type="predicted"/>
<dbReference type="HOGENOM" id="CLU_1568224_0_0_7"/>
<dbReference type="RefSeq" id="WP_015404905.1">
    <property type="nucleotide sequence ID" value="NC_020304.1"/>
</dbReference>
<feature type="chain" id="PRO_5004015812" evidence="1">
    <location>
        <begin position="23"/>
        <end position="170"/>
    </location>
</feature>
<dbReference type="eggNOG" id="COG3417">
    <property type="taxonomic scope" value="Bacteria"/>
</dbReference>
<sequence length="170" mass="18626">MKKLLRPFLFISLLPMFLNACAGSQPQYTPEYFGSGSVVAVWNLENYSVTENQILDDMQEFLTAKVAETLKESGECIVVEREKLVLALEELSLGSSVLVDETSRLEVGRLLGAQFMVFGGFQQVGEQLRIDLRLIEVASGAVVRTGVHTIRADNVSALLAAVEAVTAQLF</sequence>
<dbReference type="InterPro" id="IPR005534">
    <property type="entry name" value="Curli_assmbl/transp-comp_CsgG"/>
</dbReference>
<dbReference type="STRING" id="1167006.UWK_02683"/>
<evidence type="ECO:0000313" key="3">
    <source>
        <dbReference type="Proteomes" id="UP000011721"/>
    </source>
</evidence>
<dbReference type="Pfam" id="PF03783">
    <property type="entry name" value="CsgG"/>
    <property type="match status" value="1"/>
</dbReference>
<reference evidence="3" key="1">
    <citation type="journal article" date="2013" name="Stand. Genomic Sci.">
        <title>Complete genome sequence of Desulfocapsa sulfexigens, a marine deltaproteobacterium specialized in disproportionating inorganic sulfur compounds.</title>
        <authorList>
            <person name="Finster K.W."/>
            <person name="Kjeldsen K.U."/>
            <person name="Kube M."/>
            <person name="Reinhardt R."/>
            <person name="Mussmann M."/>
            <person name="Amann R."/>
            <person name="Schreiber L."/>
        </authorList>
    </citation>
    <scope>NUCLEOTIDE SEQUENCE [LARGE SCALE GENOMIC DNA]</scope>
    <source>
        <strain evidence="3">DSM 10523 / SB164P1</strain>
    </source>
</reference>
<organism evidence="2 3">
    <name type="scientific">Desulfocapsa sulfexigens (strain DSM 10523 / SB164P1)</name>
    <dbReference type="NCBI Taxonomy" id="1167006"/>
    <lineage>
        <taxon>Bacteria</taxon>
        <taxon>Pseudomonadati</taxon>
        <taxon>Thermodesulfobacteriota</taxon>
        <taxon>Desulfobulbia</taxon>
        <taxon>Desulfobulbales</taxon>
        <taxon>Desulfocapsaceae</taxon>
        <taxon>Desulfocapsa</taxon>
    </lineage>
</organism>
<accession>M1NHZ9</accession>
<protein>
    <submittedName>
        <fullName evidence="2">Curli production assembly/transport component CsgG</fullName>
    </submittedName>
</protein>
<gene>
    <name evidence="2" type="ordered locus">UWK_02683</name>
</gene>
<dbReference type="Gene3D" id="3.40.50.10610">
    <property type="entry name" value="ABC-type transport auxiliary lipoprotein component"/>
    <property type="match status" value="1"/>
</dbReference>
<dbReference type="EMBL" id="CP003985">
    <property type="protein sequence ID" value="AGF79219.1"/>
    <property type="molecule type" value="Genomic_DNA"/>
</dbReference>
<dbReference type="Proteomes" id="UP000011721">
    <property type="component" value="Chromosome"/>
</dbReference>
<keyword evidence="3" id="KW-1185">Reference proteome</keyword>
<evidence type="ECO:0000256" key="1">
    <source>
        <dbReference type="SAM" id="SignalP"/>
    </source>
</evidence>
<dbReference type="AlphaFoldDB" id="M1NHZ9"/>